<gene>
    <name evidence="2" type="ORF">CINCED_3A020748</name>
</gene>
<evidence type="ECO:0000259" key="1">
    <source>
        <dbReference type="Pfam" id="PF13837"/>
    </source>
</evidence>
<dbReference type="AlphaFoldDB" id="A0A5E4N5Z5"/>
<feature type="domain" description="Myb/SANT-like DNA-binding" evidence="1">
    <location>
        <begin position="7"/>
        <end position="74"/>
    </location>
</feature>
<dbReference type="Gene3D" id="1.10.10.60">
    <property type="entry name" value="Homeodomain-like"/>
    <property type="match status" value="1"/>
</dbReference>
<name>A0A5E4N5Z5_9HEMI</name>
<organism evidence="2 3">
    <name type="scientific">Cinara cedri</name>
    <dbReference type="NCBI Taxonomy" id="506608"/>
    <lineage>
        <taxon>Eukaryota</taxon>
        <taxon>Metazoa</taxon>
        <taxon>Ecdysozoa</taxon>
        <taxon>Arthropoda</taxon>
        <taxon>Hexapoda</taxon>
        <taxon>Insecta</taxon>
        <taxon>Pterygota</taxon>
        <taxon>Neoptera</taxon>
        <taxon>Paraneoptera</taxon>
        <taxon>Hemiptera</taxon>
        <taxon>Sternorrhyncha</taxon>
        <taxon>Aphidomorpha</taxon>
        <taxon>Aphidoidea</taxon>
        <taxon>Aphididae</taxon>
        <taxon>Lachninae</taxon>
        <taxon>Cinara</taxon>
    </lineage>
</organism>
<keyword evidence="3" id="KW-1185">Reference proteome</keyword>
<evidence type="ECO:0000313" key="2">
    <source>
        <dbReference type="EMBL" id="VVC37792.1"/>
    </source>
</evidence>
<proteinExistence type="predicted"/>
<dbReference type="EMBL" id="CABPRJ010001455">
    <property type="protein sequence ID" value="VVC37792.1"/>
    <property type="molecule type" value="Genomic_DNA"/>
</dbReference>
<evidence type="ECO:0000313" key="3">
    <source>
        <dbReference type="Proteomes" id="UP000325440"/>
    </source>
</evidence>
<accession>A0A5E4N5Z5</accession>
<dbReference type="Proteomes" id="UP000325440">
    <property type="component" value="Unassembled WGS sequence"/>
</dbReference>
<dbReference type="InterPro" id="IPR044822">
    <property type="entry name" value="Myb_DNA-bind_4"/>
</dbReference>
<sequence length="292" mass="34109">MKLKRLYWRQEETRYFLTLCIKRNVMSKYGLHRKDDIFEMLSKDMRDVGFIKTPAQCKTKLKHLKEDFNRRRKITPFVDEMEKLLASHIKKKSKAALDPVVPMNLEPIKPLTMPKPIVIENPSAWTENSYSATSNDRFDISSSIENTTIKTEIVEDNITTVWNDTELDNMDVSEVDEYSRTSGIIGTLPPEPQNDNHLLPDNSNNIIIRDLPTSSNIGINSNLIQVPKKSPCCQHQQFMNYLIKNQQKFVQDMLETQKKWTMDMMDKIHQYQATQLKIMVDNLEEAKIQEIK</sequence>
<dbReference type="Pfam" id="PF13837">
    <property type="entry name" value="Myb_DNA-bind_4"/>
    <property type="match status" value="1"/>
</dbReference>
<protein>
    <recommendedName>
        <fullName evidence="1">Myb/SANT-like DNA-binding domain-containing protein</fullName>
    </recommendedName>
</protein>
<dbReference type="OrthoDB" id="7554445at2759"/>
<reference evidence="2 3" key="1">
    <citation type="submission" date="2019-08" db="EMBL/GenBank/DDBJ databases">
        <authorList>
            <person name="Alioto T."/>
            <person name="Alioto T."/>
            <person name="Gomez Garrido J."/>
        </authorList>
    </citation>
    <scope>NUCLEOTIDE SEQUENCE [LARGE SCALE GENOMIC DNA]</scope>
</reference>